<keyword evidence="3" id="KW-1185">Reference proteome</keyword>
<comment type="caution">
    <text evidence="2">The sequence shown here is derived from an EMBL/GenBank/DDBJ whole genome shotgun (WGS) entry which is preliminary data.</text>
</comment>
<proteinExistence type="predicted"/>
<accession>A0A2M9A5F7</accession>
<sequence length="288" mass="31500">MKKSLSYLLALGTVALTACSSMDVSSSESLVGNYPSDFNAVEYMALHPGLRSLQIQDYVSAHNSSLTLEADSVTADSAAFMADTAILHQIYVNPYYAGYTEELWAEDWSVSTTPVTTCGVDTVYVRVKPANGTPVTVYLGSLTYAEDGKTITKVDGYTDSTKTEEVSYEIDGTTYSIVKQLGSTKTVVDSTDCVTTQDTTAGGIPSDKKKRLLYFNFEDTRNDLVALNTVPIDTFAISSQYLMYGQAHGWAYRACTDAEKANPIQSESYPMTKLYCVDDDDIIREIAE</sequence>
<dbReference type="Proteomes" id="UP000231134">
    <property type="component" value="Unassembled WGS sequence"/>
</dbReference>
<gene>
    <name evidence="2" type="ORF">BGX16_0893</name>
</gene>
<dbReference type="RefSeq" id="WP_100424968.1">
    <property type="nucleotide sequence ID" value="NZ_JAQXKX010000050.1"/>
</dbReference>
<evidence type="ECO:0000256" key="1">
    <source>
        <dbReference type="SAM" id="SignalP"/>
    </source>
</evidence>
<reference evidence="2 3" key="1">
    <citation type="submission" date="2017-11" db="EMBL/GenBank/DDBJ databases">
        <title>Animal gut microbial communities from fecal samples from Wisconsin, USA.</title>
        <authorList>
            <person name="Neumann A."/>
        </authorList>
    </citation>
    <scope>NUCLEOTIDE SEQUENCE [LARGE SCALE GENOMIC DNA]</scope>
    <source>
        <strain evidence="2 3">UWS3</strain>
    </source>
</reference>
<dbReference type="OrthoDB" id="9811203at2"/>
<dbReference type="PROSITE" id="PS51257">
    <property type="entry name" value="PROKAR_LIPOPROTEIN"/>
    <property type="match status" value="1"/>
</dbReference>
<dbReference type="AlphaFoldDB" id="A0A2M9A5F7"/>
<feature type="chain" id="PRO_5014812338" description="Lipoprotein" evidence="1">
    <location>
        <begin position="21"/>
        <end position="288"/>
    </location>
</feature>
<evidence type="ECO:0000313" key="3">
    <source>
        <dbReference type="Proteomes" id="UP000231134"/>
    </source>
</evidence>
<protein>
    <recommendedName>
        <fullName evidence="4">Lipoprotein</fullName>
    </recommendedName>
</protein>
<keyword evidence="1" id="KW-0732">Signal</keyword>
<evidence type="ECO:0000313" key="2">
    <source>
        <dbReference type="EMBL" id="PJJ40941.1"/>
    </source>
</evidence>
<dbReference type="EMBL" id="PGEX01000001">
    <property type="protein sequence ID" value="PJJ40941.1"/>
    <property type="molecule type" value="Genomic_DNA"/>
</dbReference>
<feature type="signal peptide" evidence="1">
    <location>
        <begin position="1"/>
        <end position="20"/>
    </location>
</feature>
<organism evidence="2 3">
    <name type="scientific">Hallerella succinigenes</name>
    <dbReference type="NCBI Taxonomy" id="1896222"/>
    <lineage>
        <taxon>Bacteria</taxon>
        <taxon>Pseudomonadati</taxon>
        <taxon>Fibrobacterota</taxon>
        <taxon>Fibrobacteria</taxon>
        <taxon>Fibrobacterales</taxon>
        <taxon>Fibrobacteraceae</taxon>
        <taxon>Hallerella</taxon>
    </lineage>
</organism>
<name>A0A2M9A5F7_9BACT</name>
<evidence type="ECO:0008006" key="4">
    <source>
        <dbReference type="Google" id="ProtNLM"/>
    </source>
</evidence>